<dbReference type="Pfam" id="PF02311">
    <property type="entry name" value="AraC_binding"/>
    <property type="match status" value="1"/>
</dbReference>
<dbReference type="GO" id="GO:0003700">
    <property type="term" value="F:DNA-binding transcription factor activity"/>
    <property type="evidence" value="ECO:0007669"/>
    <property type="project" value="InterPro"/>
</dbReference>
<dbReference type="InterPro" id="IPR018062">
    <property type="entry name" value="HTH_AraC-typ_CS"/>
</dbReference>
<protein>
    <submittedName>
        <fullName evidence="5">AraC family transcriptional regulator</fullName>
    </submittedName>
</protein>
<dbReference type="RefSeq" id="WP_068666251.1">
    <property type="nucleotide sequence ID" value="NZ_LYPB01000073.1"/>
</dbReference>
<keyword evidence="6" id="KW-1185">Reference proteome</keyword>
<dbReference type="InterPro" id="IPR009057">
    <property type="entry name" value="Homeodomain-like_sf"/>
</dbReference>
<keyword evidence="3" id="KW-0804">Transcription</keyword>
<organism evidence="5 6">
    <name type="scientific">Paenibacillus oryzisoli</name>
    <dbReference type="NCBI Taxonomy" id="1850517"/>
    <lineage>
        <taxon>Bacteria</taxon>
        <taxon>Bacillati</taxon>
        <taxon>Bacillota</taxon>
        <taxon>Bacilli</taxon>
        <taxon>Bacillales</taxon>
        <taxon>Paenibacillaceae</taxon>
        <taxon>Paenibacillus</taxon>
    </lineage>
</organism>
<name>A0A198A7G7_9BACL</name>
<sequence length="305" mass="35684">MDIYKEPIPYQNPSLCMKVWRFAQSGAEREYGNTWHYHKEVEFILVEEGTHEIQTQNHVYSLEAGDILLIGSSQLHRGRKVGDKDLVYIVLHIDLQPYFDPAMMRYYRDFLEIFHPLEALNYIFQENEHVKKEIARIITDTHDEVMEAKKGYEIAVSMHIKHLLLMLLRHDHRDLLTTQGNVDGDADMIRSLVVYVDEHLTEKIDMGAVSRIAGMSYSYFSKYFKRKMGTSFIDYVNMKRIAKAERLLVTEKRSVNDIAESVGIGNMAHFYELFKRFNGCTPKQYLHKMSVSELQSKSDDDVEKD</sequence>
<feature type="domain" description="HTH araC/xylS-type" evidence="4">
    <location>
        <begin position="190"/>
        <end position="288"/>
    </location>
</feature>
<evidence type="ECO:0000259" key="4">
    <source>
        <dbReference type="PROSITE" id="PS01124"/>
    </source>
</evidence>
<dbReference type="STRING" id="1850517.A8708_01995"/>
<dbReference type="PANTHER" id="PTHR43280">
    <property type="entry name" value="ARAC-FAMILY TRANSCRIPTIONAL REGULATOR"/>
    <property type="match status" value="1"/>
</dbReference>
<dbReference type="Gene3D" id="1.10.10.60">
    <property type="entry name" value="Homeodomain-like"/>
    <property type="match status" value="2"/>
</dbReference>
<accession>A0A198A7G7</accession>
<evidence type="ECO:0000256" key="1">
    <source>
        <dbReference type="ARBA" id="ARBA00023015"/>
    </source>
</evidence>
<dbReference type="PROSITE" id="PS01124">
    <property type="entry name" value="HTH_ARAC_FAMILY_2"/>
    <property type="match status" value="1"/>
</dbReference>
<dbReference type="InterPro" id="IPR037923">
    <property type="entry name" value="HTH-like"/>
</dbReference>
<evidence type="ECO:0000256" key="2">
    <source>
        <dbReference type="ARBA" id="ARBA00023125"/>
    </source>
</evidence>
<keyword evidence="1" id="KW-0805">Transcription regulation</keyword>
<proteinExistence type="predicted"/>
<dbReference type="InterPro" id="IPR014710">
    <property type="entry name" value="RmlC-like_jellyroll"/>
</dbReference>
<dbReference type="Proteomes" id="UP000078454">
    <property type="component" value="Unassembled WGS sequence"/>
</dbReference>
<keyword evidence="2" id="KW-0238">DNA-binding</keyword>
<comment type="caution">
    <text evidence="5">The sequence shown here is derived from an EMBL/GenBank/DDBJ whole genome shotgun (WGS) entry which is preliminary data.</text>
</comment>
<dbReference type="GO" id="GO:0043565">
    <property type="term" value="F:sequence-specific DNA binding"/>
    <property type="evidence" value="ECO:0007669"/>
    <property type="project" value="InterPro"/>
</dbReference>
<dbReference type="AlphaFoldDB" id="A0A198A7G7"/>
<evidence type="ECO:0000313" key="6">
    <source>
        <dbReference type="Proteomes" id="UP000078454"/>
    </source>
</evidence>
<dbReference type="SMART" id="SM00342">
    <property type="entry name" value="HTH_ARAC"/>
    <property type="match status" value="1"/>
</dbReference>
<dbReference type="InterPro" id="IPR018060">
    <property type="entry name" value="HTH_AraC"/>
</dbReference>
<dbReference type="PANTHER" id="PTHR43280:SF27">
    <property type="entry name" value="TRANSCRIPTIONAL REGULATOR MTLR"/>
    <property type="match status" value="1"/>
</dbReference>
<dbReference type="PROSITE" id="PS00041">
    <property type="entry name" value="HTH_ARAC_FAMILY_1"/>
    <property type="match status" value="1"/>
</dbReference>
<dbReference type="InterPro" id="IPR003313">
    <property type="entry name" value="AraC-bd"/>
</dbReference>
<gene>
    <name evidence="5" type="ORF">A8708_01995</name>
</gene>
<dbReference type="OrthoDB" id="288481at2"/>
<dbReference type="Pfam" id="PF12833">
    <property type="entry name" value="HTH_18"/>
    <property type="match status" value="1"/>
</dbReference>
<dbReference type="EMBL" id="LYPB01000073">
    <property type="protein sequence ID" value="OAS17016.1"/>
    <property type="molecule type" value="Genomic_DNA"/>
</dbReference>
<dbReference type="SUPFAM" id="SSF46689">
    <property type="entry name" value="Homeodomain-like"/>
    <property type="match status" value="2"/>
</dbReference>
<reference evidence="5 6" key="1">
    <citation type="submission" date="2016-05" db="EMBL/GenBank/DDBJ databases">
        <title>Paenibacillus sp. 1ZS3-15 nov., isolated from the rhizosphere soil.</title>
        <authorList>
            <person name="Zhang X.X."/>
            <person name="Zhang J."/>
        </authorList>
    </citation>
    <scope>NUCLEOTIDE SEQUENCE [LARGE SCALE GENOMIC DNA]</scope>
    <source>
        <strain evidence="5 6">1ZS3-15</strain>
    </source>
</reference>
<dbReference type="SUPFAM" id="SSF51215">
    <property type="entry name" value="Regulatory protein AraC"/>
    <property type="match status" value="1"/>
</dbReference>
<evidence type="ECO:0000313" key="5">
    <source>
        <dbReference type="EMBL" id="OAS17016.1"/>
    </source>
</evidence>
<dbReference type="Gene3D" id="2.60.120.10">
    <property type="entry name" value="Jelly Rolls"/>
    <property type="match status" value="1"/>
</dbReference>
<dbReference type="CDD" id="cd02209">
    <property type="entry name" value="cupin_XRE_C"/>
    <property type="match status" value="1"/>
</dbReference>
<evidence type="ECO:0000256" key="3">
    <source>
        <dbReference type="ARBA" id="ARBA00023163"/>
    </source>
</evidence>